<dbReference type="InterPro" id="IPR022472">
    <property type="entry name" value="VPLPA-CTERM"/>
</dbReference>
<dbReference type="RefSeq" id="WP_263844414.1">
    <property type="nucleotide sequence ID" value="NZ_JALIEB010000006.1"/>
</dbReference>
<keyword evidence="1" id="KW-0472">Membrane</keyword>
<accession>A0ABT3BEW4</accession>
<reference evidence="3 4" key="1">
    <citation type="submission" date="2022-04" db="EMBL/GenBank/DDBJ databases">
        <title>Roseobacter sp. WL0113 is a bacterium isolated from neritic sediment.</title>
        <authorList>
            <person name="Wang L."/>
            <person name="He W."/>
            <person name="Zhang D.-F."/>
        </authorList>
    </citation>
    <scope>NUCLEOTIDE SEQUENCE [LARGE SCALE GENOMIC DNA]</scope>
    <source>
        <strain evidence="3 4">WL0113</strain>
    </source>
</reference>
<organism evidence="3 4">
    <name type="scientific">Roseobacter sinensis</name>
    <dbReference type="NCBI Taxonomy" id="2931391"/>
    <lineage>
        <taxon>Bacteria</taxon>
        <taxon>Pseudomonadati</taxon>
        <taxon>Pseudomonadota</taxon>
        <taxon>Alphaproteobacteria</taxon>
        <taxon>Rhodobacterales</taxon>
        <taxon>Roseobacteraceae</taxon>
        <taxon>Roseobacter</taxon>
    </lineage>
</organism>
<keyword evidence="2" id="KW-0732">Signal</keyword>
<feature type="signal peptide" evidence="2">
    <location>
        <begin position="1"/>
        <end position="21"/>
    </location>
</feature>
<evidence type="ECO:0000313" key="4">
    <source>
        <dbReference type="Proteomes" id="UP001208690"/>
    </source>
</evidence>
<feature type="chain" id="PRO_5046626471" evidence="2">
    <location>
        <begin position="22"/>
        <end position="209"/>
    </location>
</feature>
<sequence length="209" mass="22161">MKLLKIALVCAVAALTLPAQAATVTLDLRRDSVADFGDRYVNSGDSVSAGGFVLTFRNVVIDSTSTGSVSRSGMHFSSYYSNTIITLDLVFNIDTVIETYSMGYVENTGNETFQISGVNGTSGANSFGSRGTSQFDMGTIPVFLAGETYSLTHTVSGFRQFALLSGLELSSPPPAVIPLPASLPLLLAGFGAVAFLRRRKRVAKHNSQC</sequence>
<dbReference type="Proteomes" id="UP001208690">
    <property type="component" value="Unassembled WGS sequence"/>
</dbReference>
<dbReference type="NCBIfam" id="TIGR03370">
    <property type="entry name" value="VPLPA-CTERM"/>
    <property type="match status" value="1"/>
</dbReference>
<protein>
    <submittedName>
        <fullName evidence="3">VPLPA-CTERM sorting domain-containing protein</fullName>
    </submittedName>
</protein>
<comment type="caution">
    <text evidence="3">The sequence shown here is derived from an EMBL/GenBank/DDBJ whole genome shotgun (WGS) entry which is preliminary data.</text>
</comment>
<dbReference type="EMBL" id="JALIEB010000006">
    <property type="protein sequence ID" value="MCV3272090.1"/>
    <property type="molecule type" value="Genomic_DNA"/>
</dbReference>
<gene>
    <name evidence="3" type="ORF">MUB52_11690</name>
</gene>
<keyword evidence="1" id="KW-1133">Transmembrane helix</keyword>
<name>A0ABT3BEW4_9RHOB</name>
<evidence type="ECO:0000256" key="1">
    <source>
        <dbReference type="SAM" id="Phobius"/>
    </source>
</evidence>
<evidence type="ECO:0000313" key="3">
    <source>
        <dbReference type="EMBL" id="MCV3272090.1"/>
    </source>
</evidence>
<evidence type="ECO:0000256" key="2">
    <source>
        <dbReference type="SAM" id="SignalP"/>
    </source>
</evidence>
<feature type="transmembrane region" description="Helical" evidence="1">
    <location>
        <begin position="175"/>
        <end position="196"/>
    </location>
</feature>
<keyword evidence="1" id="KW-0812">Transmembrane</keyword>
<keyword evidence="4" id="KW-1185">Reference proteome</keyword>
<proteinExistence type="predicted"/>